<comment type="caution">
    <text evidence="1">The sequence shown here is derived from an EMBL/GenBank/DDBJ whole genome shotgun (WGS) entry which is preliminary data.</text>
</comment>
<dbReference type="EMBL" id="BKCJ011331603">
    <property type="protein sequence ID" value="GFD21691.1"/>
    <property type="molecule type" value="Genomic_DNA"/>
</dbReference>
<proteinExistence type="predicted"/>
<organism evidence="1">
    <name type="scientific">Tanacetum cinerariifolium</name>
    <name type="common">Dalmatian daisy</name>
    <name type="synonym">Chrysanthemum cinerariifolium</name>
    <dbReference type="NCBI Taxonomy" id="118510"/>
    <lineage>
        <taxon>Eukaryota</taxon>
        <taxon>Viridiplantae</taxon>
        <taxon>Streptophyta</taxon>
        <taxon>Embryophyta</taxon>
        <taxon>Tracheophyta</taxon>
        <taxon>Spermatophyta</taxon>
        <taxon>Magnoliopsida</taxon>
        <taxon>eudicotyledons</taxon>
        <taxon>Gunneridae</taxon>
        <taxon>Pentapetalae</taxon>
        <taxon>asterids</taxon>
        <taxon>campanulids</taxon>
        <taxon>Asterales</taxon>
        <taxon>Asteraceae</taxon>
        <taxon>Asteroideae</taxon>
        <taxon>Anthemideae</taxon>
        <taxon>Anthemidinae</taxon>
        <taxon>Tanacetum</taxon>
    </lineage>
</organism>
<evidence type="ECO:0000313" key="1">
    <source>
        <dbReference type="EMBL" id="GFD21691.1"/>
    </source>
</evidence>
<sequence>AERDLNQAVSTFADRQQVPPTVVVLPKKPHDALISGVLELDVLGNLSDAQKRDLGAEPLTQRRTAVRAKVQSALDALKADVRAAADYIVRQAVTEGLEKLKRDDNRILAALDRGLRQEEANFASLGAVSFLNTTNADWNARVQFVPR</sequence>
<name>A0A699UJ12_TANCI</name>
<gene>
    <name evidence="1" type="ORF">Tci_893660</name>
</gene>
<reference evidence="1" key="1">
    <citation type="journal article" date="2019" name="Sci. Rep.">
        <title>Draft genome of Tanacetum cinerariifolium, the natural source of mosquito coil.</title>
        <authorList>
            <person name="Yamashiro T."/>
            <person name="Shiraishi A."/>
            <person name="Satake H."/>
            <person name="Nakayama K."/>
        </authorList>
    </citation>
    <scope>NUCLEOTIDE SEQUENCE</scope>
</reference>
<protein>
    <submittedName>
        <fullName evidence="1">Uncharacterized protein</fullName>
    </submittedName>
</protein>
<accession>A0A699UJ12</accession>
<dbReference type="AlphaFoldDB" id="A0A699UJ12"/>
<feature type="non-terminal residue" evidence="1">
    <location>
        <position position="147"/>
    </location>
</feature>
<feature type="non-terminal residue" evidence="1">
    <location>
        <position position="1"/>
    </location>
</feature>